<feature type="region of interest" description="Disordered" evidence="1">
    <location>
        <begin position="54"/>
        <end position="76"/>
    </location>
</feature>
<reference evidence="3" key="1">
    <citation type="journal article" date="2013" name="Nature">
        <title>Draft genome of the wheat A-genome progenitor Triticum urartu.</title>
        <authorList>
            <person name="Ling H.Q."/>
            <person name="Zhao S."/>
            <person name="Liu D."/>
            <person name="Wang J."/>
            <person name="Sun H."/>
            <person name="Zhang C."/>
            <person name="Fan H."/>
            <person name="Li D."/>
            <person name="Dong L."/>
            <person name="Tao Y."/>
            <person name="Gao C."/>
            <person name="Wu H."/>
            <person name="Li Y."/>
            <person name="Cui Y."/>
            <person name="Guo X."/>
            <person name="Zheng S."/>
            <person name="Wang B."/>
            <person name="Yu K."/>
            <person name="Liang Q."/>
            <person name="Yang W."/>
            <person name="Lou X."/>
            <person name="Chen J."/>
            <person name="Feng M."/>
            <person name="Jian J."/>
            <person name="Zhang X."/>
            <person name="Luo G."/>
            <person name="Jiang Y."/>
            <person name="Liu J."/>
            <person name="Wang Z."/>
            <person name="Sha Y."/>
            <person name="Zhang B."/>
            <person name="Wu H."/>
            <person name="Tang D."/>
            <person name="Shen Q."/>
            <person name="Xue P."/>
            <person name="Zou S."/>
            <person name="Wang X."/>
            <person name="Liu X."/>
            <person name="Wang F."/>
            <person name="Yang Y."/>
            <person name="An X."/>
            <person name="Dong Z."/>
            <person name="Zhang K."/>
            <person name="Zhang X."/>
            <person name="Luo M.C."/>
            <person name="Dvorak J."/>
            <person name="Tong Y."/>
            <person name="Wang J."/>
            <person name="Yang H."/>
            <person name="Li Z."/>
            <person name="Wang D."/>
            <person name="Zhang A."/>
            <person name="Wang J."/>
        </authorList>
    </citation>
    <scope>NUCLEOTIDE SEQUENCE</scope>
    <source>
        <strain evidence="3">cv. G1812</strain>
    </source>
</reference>
<dbReference type="AlphaFoldDB" id="A0A8R7VF66"/>
<reference evidence="2" key="2">
    <citation type="submission" date="2022-06" db="UniProtKB">
        <authorList>
            <consortium name="EnsemblPlants"/>
        </authorList>
    </citation>
    <scope>IDENTIFICATION</scope>
</reference>
<protein>
    <submittedName>
        <fullName evidence="2">Uncharacterized protein</fullName>
    </submittedName>
</protein>
<evidence type="ECO:0000256" key="1">
    <source>
        <dbReference type="SAM" id="MobiDB-lite"/>
    </source>
</evidence>
<proteinExistence type="predicted"/>
<feature type="compositionally biased region" description="Basic residues" evidence="1">
    <location>
        <begin position="1"/>
        <end position="15"/>
    </location>
</feature>
<accession>A0A8R7VF66</accession>
<evidence type="ECO:0000313" key="2">
    <source>
        <dbReference type="EnsemblPlants" id="TuG1812S0002944800.01.T01.s_cds23888"/>
    </source>
</evidence>
<sequence length="100" mass="11124">MTNRPHHFRTPHMKARSSSSRRADKNAAQAGSQSPLQNGKLLRCRTERTMATWLVPGAGARHGPHGPRGPREPPRRRRLAALEVDHGGPAALSFPPRRRQ</sequence>
<dbReference type="Gramene" id="TuG1812S0002944800.01.T01">
    <property type="protein sequence ID" value="TuG1812S0002944800.01.T01.s_cds23888"/>
    <property type="gene ID" value="TuG1812S0002944800.01"/>
</dbReference>
<evidence type="ECO:0000313" key="3">
    <source>
        <dbReference type="Proteomes" id="UP000015106"/>
    </source>
</evidence>
<feature type="region of interest" description="Disordered" evidence="1">
    <location>
        <begin position="1"/>
        <end position="41"/>
    </location>
</feature>
<name>A0A8R7VF66_TRIUA</name>
<organism evidence="2 3">
    <name type="scientific">Triticum urartu</name>
    <name type="common">Red wild einkorn</name>
    <name type="synonym">Crithodium urartu</name>
    <dbReference type="NCBI Taxonomy" id="4572"/>
    <lineage>
        <taxon>Eukaryota</taxon>
        <taxon>Viridiplantae</taxon>
        <taxon>Streptophyta</taxon>
        <taxon>Embryophyta</taxon>
        <taxon>Tracheophyta</taxon>
        <taxon>Spermatophyta</taxon>
        <taxon>Magnoliopsida</taxon>
        <taxon>Liliopsida</taxon>
        <taxon>Poales</taxon>
        <taxon>Poaceae</taxon>
        <taxon>BOP clade</taxon>
        <taxon>Pooideae</taxon>
        <taxon>Triticodae</taxon>
        <taxon>Triticeae</taxon>
        <taxon>Triticinae</taxon>
        <taxon>Triticum</taxon>
    </lineage>
</organism>
<dbReference type="Proteomes" id="UP000015106">
    <property type="component" value="Unassembled WGS sequence"/>
</dbReference>
<dbReference type="EnsemblPlants" id="TuG1812S0002944800.01.T01">
    <property type="protein sequence ID" value="TuG1812S0002944800.01.T01.s_cds23888"/>
    <property type="gene ID" value="TuG1812S0002944800.01"/>
</dbReference>
<keyword evidence="3" id="KW-1185">Reference proteome</keyword>